<dbReference type="GO" id="GO:0008296">
    <property type="term" value="F:3'-5'-DNA exonuclease activity"/>
    <property type="evidence" value="ECO:0007669"/>
    <property type="project" value="TreeGrafter"/>
</dbReference>
<reference evidence="6" key="1">
    <citation type="submission" date="2021-06" db="EMBL/GenBank/DDBJ databases">
        <authorList>
            <person name="Kallberg Y."/>
            <person name="Tangrot J."/>
            <person name="Rosling A."/>
        </authorList>
    </citation>
    <scope>NUCLEOTIDE SEQUENCE</scope>
    <source>
        <strain evidence="6">IA702</strain>
    </source>
</reference>
<protein>
    <submittedName>
        <fullName evidence="6">6704_t:CDS:1</fullName>
    </submittedName>
</protein>
<dbReference type="SUPFAM" id="SSF51556">
    <property type="entry name" value="Metallo-dependent hydrolases"/>
    <property type="match status" value="1"/>
</dbReference>
<accession>A0A9N9BK98</accession>
<feature type="binding site" evidence="5">
    <location>
        <position position="178"/>
    </location>
    <ligand>
        <name>a divalent metal cation</name>
        <dbReference type="ChEBI" id="CHEBI:60240"/>
        <label>2</label>
    </ligand>
</feature>
<dbReference type="PROSITE" id="PS01091">
    <property type="entry name" value="TATD_3"/>
    <property type="match status" value="1"/>
</dbReference>
<evidence type="ECO:0000256" key="5">
    <source>
        <dbReference type="PIRSR" id="PIRSR005902-1"/>
    </source>
</evidence>
<comment type="similarity">
    <text evidence="1">Belongs to the metallo-dependent hydrolases superfamily. TatD-type hydrolase family.</text>
</comment>
<dbReference type="Proteomes" id="UP000789572">
    <property type="component" value="Unassembled WGS sequence"/>
</dbReference>
<keyword evidence="7" id="KW-1185">Reference proteome</keyword>
<dbReference type="PANTHER" id="PTHR10060:SF15">
    <property type="entry name" value="DEOXYRIBONUCLEASE TATDN1"/>
    <property type="match status" value="1"/>
</dbReference>
<dbReference type="GO" id="GO:0005829">
    <property type="term" value="C:cytosol"/>
    <property type="evidence" value="ECO:0007669"/>
    <property type="project" value="TreeGrafter"/>
</dbReference>
<comment type="caution">
    <text evidence="6">The sequence shown here is derived from an EMBL/GenBank/DDBJ whole genome shotgun (WGS) entry which is preliminary data.</text>
</comment>
<dbReference type="InterPro" id="IPR050891">
    <property type="entry name" value="TatD-type_Hydrolase"/>
</dbReference>
<feature type="binding site" evidence="5">
    <location>
        <position position="143"/>
    </location>
    <ligand>
        <name>a divalent metal cation</name>
        <dbReference type="ChEBI" id="CHEBI:60240"/>
        <label>2</label>
    </ligand>
</feature>
<dbReference type="PIRSF" id="PIRSF005902">
    <property type="entry name" value="DNase_TatD"/>
    <property type="match status" value="1"/>
</dbReference>
<dbReference type="Pfam" id="PF01026">
    <property type="entry name" value="TatD_DNase"/>
    <property type="match status" value="1"/>
</dbReference>
<dbReference type="InterPro" id="IPR018228">
    <property type="entry name" value="DNase_TatD-rel_CS"/>
</dbReference>
<feature type="binding site" evidence="5">
    <location>
        <position position="106"/>
    </location>
    <ligand>
        <name>a divalent metal cation</name>
        <dbReference type="ChEBI" id="CHEBI:60240"/>
        <label>1</label>
    </ligand>
</feature>
<dbReference type="InterPro" id="IPR032466">
    <property type="entry name" value="Metal_Hydrolase"/>
</dbReference>
<keyword evidence="4" id="KW-0378">Hydrolase</keyword>
<evidence type="ECO:0000313" key="7">
    <source>
        <dbReference type="Proteomes" id="UP000789572"/>
    </source>
</evidence>
<dbReference type="EMBL" id="CAJVPJ010000977">
    <property type="protein sequence ID" value="CAG8568836.1"/>
    <property type="molecule type" value="Genomic_DNA"/>
</dbReference>
<evidence type="ECO:0000256" key="1">
    <source>
        <dbReference type="ARBA" id="ARBA00009275"/>
    </source>
</evidence>
<dbReference type="PANTHER" id="PTHR10060">
    <property type="entry name" value="TATD FAMILY DEOXYRIBONUCLEASE"/>
    <property type="match status" value="1"/>
</dbReference>
<feature type="non-terminal residue" evidence="6">
    <location>
        <position position="311"/>
    </location>
</feature>
<dbReference type="OrthoDB" id="6079689at2759"/>
<feature type="binding site" evidence="5">
    <location>
        <position position="226"/>
    </location>
    <ligand>
        <name>a divalent metal cation</name>
        <dbReference type="ChEBI" id="CHEBI:60240"/>
        <label>1</label>
    </ligand>
</feature>
<name>A0A9N9BK98_9GLOM</name>
<evidence type="ECO:0000313" key="6">
    <source>
        <dbReference type="EMBL" id="CAG8568836.1"/>
    </source>
</evidence>
<proteinExistence type="inferred from homology"/>
<gene>
    <name evidence="6" type="ORF">POCULU_LOCUS5887</name>
</gene>
<organism evidence="6 7">
    <name type="scientific">Paraglomus occultum</name>
    <dbReference type="NCBI Taxonomy" id="144539"/>
    <lineage>
        <taxon>Eukaryota</taxon>
        <taxon>Fungi</taxon>
        <taxon>Fungi incertae sedis</taxon>
        <taxon>Mucoromycota</taxon>
        <taxon>Glomeromycotina</taxon>
        <taxon>Glomeromycetes</taxon>
        <taxon>Paraglomerales</taxon>
        <taxon>Paraglomeraceae</taxon>
        <taxon>Paraglomus</taxon>
    </lineage>
</organism>
<sequence length="311" mass="35048">IGANLTDPVFRGKYRDKQVHADDFSHMLTRAGNAGVEKIIVTSGSASESRDALDLVQGFDNLFSTVGCHPTRCQEFEADKDGPEHYYQTLLDVAADAKEKVVAVGECGLDYDRLHFCPKDIQLRYFEKQFDLAEQTGLPMFLHCRNTAVIIATVKIFNDNNTHMVQKNRHKFTTGVVHSFTDGFDEMERAISMGLYIGINGCSLKTQDNLDVAKRIPEDKLMIETDAPWCDIRPTHASHSHLKSIPKTVLDVYAPSSRRKERFQEGLMVKGRNEPCCVGQVLHVLASIRGVDAQHLADRIYENTVRVFFTR</sequence>
<dbReference type="AlphaFoldDB" id="A0A9N9BK98"/>
<dbReference type="GO" id="GO:0046872">
    <property type="term" value="F:metal ion binding"/>
    <property type="evidence" value="ECO:0007669"/>
    <property type="project" value="UniProtKB-KW"/>
</dbReference>
<dbReference type="CDD" id="cd01310">
    <property type="entry name" value="TatD_DNAse"/>
    <property type="match status" value="1"/>
</dbReference>
<keyword evidence="3 5" id="KW-0479">Metal-binding</keyword>
<dbReference type="InterPro" id="IPR001130">
    <property type="entry name" value="TatD-like"/>
</dbReference>
<keyword evidence="2" id="KW-0540">Nuclease</keyword>
<evidence type="ECO:0000256" key="2">
    <source>
        <dbReference type="ARBA" id="ARBA00022722"/>
    </source>
</evidence>
<dbReference type="Gene3D" id="3.20.20.140">
    <property type="entry name" value="Metal-dependent hydrolases"/>
    <property type="match status" value="1"/>
</dbReference>
<evidence type="ECO:0000256" key="4">
    <source>
        <dbReference type="ARBA" id="ARBA00022801"/>
    </source>
</evidence>
<evidence type="ECO:0000256" key="3">
    <source>
        <dbReference type="ARBA" id="ARBA00022723"/>
    </source>
</evidence>